<dbReference type="OrthoDB" id="1924787at2759"/>
<name>A0A812X615_SYMPI</name>
<reference evidence="2" key="1">
    <citation type="submission" date="2021-02" db="EMBL/GenBank/DDBJ databases">
        <authorList>
            <person name="Dougan E. K."/>
            <person name="Rhodes N."/>
            <person name="Thang M."/>
            <person name="Chan C."/>
        </authorList>
    </citation>
    <scope>NUCLEOTIDE SEQUENCE</scope>
</reference>
<dbReference type="Proteomes" id="UP000649617">
    <property type="component" value="Unassembled WGS sequence"/>
</dbReference>
<dbReference type="EMBL" id="CAJNIZ010044968">
    <property type="protein sequence ID" value="CAE7706074.1"/>
    <property type="molecule type" value="Genomic_DNA"/>
</dbReference>
<sequence>SLSEDILEEYMTRAREWRCWYVYPSLLHEVQVDKSKDELYTICPELDRENAYEAIMRLLEARMRRSWTMTRYFGPANLEEVVNKVRLQSQQKETGEPPDDKGDEAAQEEL</sequence>
<feature type="non-terminal residue" evidence="2">
    <location>
        <position position="110"/>
    </location>
</feature>
<organism evidence="2 3">
    <name type="scientific">Symbiodinium pilosum</name>
    <name type="common">Dinoflagellate</name>
    <dbReference type="NCBI Taxonomy" id="2952"/>
    <lineage>
        <taxon>Eukaryota</taxon>
        <taxon>Sar</taxon>
        <taxon>Alveolata</taxon>
        <taxon>Dinophyceae</taxon>
        <taxon>Suessiales</taxon>
        <taxon>Symbiodiniaceae</taxon>
        <taxon>Symbiodinium</taxon>
    </lineage>
</organism>
<evidence type="ECO:0000313" key="2">
    <source>
        <dbReference type="EMBL" id="CAE7706074.1"/>
    </source>
</evidence>
<keyword evidence="3" id="KW-1185">Reference proteome</keyword>
<proteinExistence type="predicted"/>
<feature type="region of interest" description="Disordered" evidence="1">
    <location>
        <begin position="85"/>
        <end position="110"/>
    </location>
</feature>
<comment type="caution">
    <text evidence="2">The sequence shown here is derived from an EMBL/GenBank/DDBJ whole genome shotgun (WGS) entry which is preliminary data.</text>
</comment>
<gene>
    <name evidence="2" type="primary">F8H</name>
    <name evidence="2" type="ORF">SPIL2461_LOCUS19930</name>
</gene>
<evidence type="ECO:0000256" key="1">
    <source>
        <dbReference type="SAM" id="MobiDB-lite"/>
    </source>
</evidence>
<evidence type="ECO:0000313" key="3">
    <source>
        <dbReference type="Proteomes" id="UP000649617"/>
    </source>
</evidence>
<dbReference type="AlphaFoldDB" id="A0A812X615"/>
<protein>
    <submittedName>
        <fullName evidence="2">F8H protein</fullName>
    </submittedName>
</protein>
<accession>A0A812X615</accession>
<feature type="compositionally biased region" description="Basic and acidic residues" evidence="1">
    <location>
        <begin position="93"/>
        <end position="104"/>
    </location>
</feature>